<dbReference type="Pfam" id="PF24827">
    <property type="entry name" value="AstE_AspA_cat"/>
    <property type="match status" value="1"/>
</dbReference>
<dbReference type="PANTHER" id="PTHR37326">
    <property type="entry name" value="BLL3975 PROTEIN"/>
    <property type="match status" value="1"/>
</dbReference>
<dbReference type="CDD" id="cd06251">
    <property type="entry name" value="M14_ASTE_ASPA-like"/>
    <property type="match status" value="1"/>
</dbReference>
<evidence type="ECO:0000259" key="6">
    <source>
        <dbReference type="Pfam" id="PF24827"/>
    </source>
</evidence>
<feature type="region of interest" description="Disordered" evidence="5">
    <location>
        <begin position="321"/>
        <end position="341"/>
    </location>
</feature>
<keyword evidence="2" id="KW-0479">Metal-binding</keyword>
<dbReference type="InterPro" id="IPR055438">
    <property type="entry name" value="AstE_AspA_cat"/>
</dbReference>
<feature type="domain" description="Succinylglutamate desuccinylase/Aspartoacylase catalytic" evidence="6">
    <location>
        <begin position="47"/>
        <end position="224"/>
    </location>
</feature>
<comment type="cofactor">
    <cofactor evidence="1">
        <name>Zn(2+)</name>
        <dbReference type="ChEBI" id="CHEBI:29105"/>
    </cofactor>
</comment>
<dbReference type="InterPro" id="IPR053138">
    <property type="entry name" value="N-alpha-Ac-DABA_deacetylase"/>
</dbReference>
<accession>A0ABS0B175</accession>
<dbReference type="EMBL" id="JAAEJV010000052">
    <property type="protein sequence ID" value="MBF5059934.1"/>
    <property type="molecule type" value="Genomic_DNA"/>
</dbReference>
<dbReference type="Proteomes" id="UP001194714">
    <property type="component" value="Unassembled WGS sequence"/>
</dbReference>
<keyword evidence="8" id="KW-1185">Reference proteome</keyword>
<dbReference type="PIRSF" id="PIRSF039012">
    <property type="entry name" value="ASP"/>
    <property type="match status" value="1"/>
</dbReference>
<name>A0ABS0B175_9BACT</name>
<gene>
    <name evidence="7" type="ORF">NEPTK9_001458</name>
</gene>
<dbReference type="RefSeq" id="WP_194848256.1">
    <property type="nucleotide sequence ID" value="NZ_JAAEJV010000052.1"/>
</dbReference>
<organism evidence="7 8">
    <name type="scientific">Candidatus Neptunichlamydia vexilliferae</name>
    <dbReference type="NCBI Taxonomy" id="1651774"/>
    <lineage>
        <taxon>Bacteria</taxon>
        <taxon>Pseudomonadati</taxon>
        <taxon>Chlamydiota</taxon>
        <taxon>Chlamydiia</taxon>
        <taxon>Parachlamydiales</taxon>
        <taxon>Simkaniaceae</taxon>
        <taxon>Candidatus Neptunichlamydia</taxon>
    </lineage>
</organism>
<evidence type="ECO:0000256" key="5">
    <source>
        <dbReference type="SAM" id="MobiDB-lite"/>
    </source>
</evidence>
<evidence type="ECO:0000256" key="4">
    <source>
        <dbReference type="ARBA" id="ARBA00022833"/>
    </source>
</evidence>
<keyword evidence="4" id="KW-0862">Zinc</keyword>
<evidence type="ECO:0000256" key="3">
    <source>
        <dbReference type="ARBA" id="ARBA00022801"/>
    </source>
</evidence>
<comment type="caution">
    <text evidence="7">The sequence shown here is derived from an EMBL/GenBank/DDBJ whole genome shotgun (WGS) entry which is preliminary data.</text>
</comment>
<dbReference type="SUPFAM" id="SSF53187">
    <property type="entry name" value="Zn-dependent exopeptidases"/>
    <property type="match status" value="1"/>
</dbReference>
<dbReference type="InterPro" id="IPR043795">
    <property type="entry name" value="N-alpha-Ac-DABA-like"/>
</dbReference>
<evidence type="ECO:0000256" key="2">
    <source>
        <dbReference type="ARBA" id="ARBA00022723"/>
    </source>
</evidence>
<reference evidence="7 8" key="1">
    <citation type="submission" date="2020-01" db="EMBL/GenBank/DDBJ databases">
        <title>Draft genome sequence of Cand. Neptunochlamydia vexilliferae K9.</title>
        <authorList>
            <person name="Schulz F."/>
            <person name="Koestlbacher S."/>
            <person name="Wascher F."/>
            <person name="Pizzetti I."/>
            <person name="Horn M."/>
        </authorList>
    </citation>
    <scope>NUCLEOTIDE SEQUENCE [LARGE SCALE GENOMIC DNA]</scope>
    <source>
        <strain evidence="7 8">K9</strain>
    </source>
</reference>
<evidence type="ECO:0000313" key="8">
    <source>
        <dbReference type="Proteomes" id="UP001194714"/>
    </source>
</evidence>
<protein>
    <recommendedName>
        <fullName evidence="6">Succinylglutamate desuccinylase/Aspartoacylase catalytic domain-containing protein</fullName>
    </recommendedName>
</protein>
<evidence type="ECO:0000256" key="1">
    <source>
        <dbReference type="ARBA" id="ARBA00001947"/>
    </source>
</evidence>
<evidence type="ECO:0000313" key="7">
    <source>
        <dbReference type="EMBL" id="MBF5059934.1"/>
    </source>
</evidence>
<dbReference type="Gene3D" id="3.40.630.10">
    <property type="entry name" value="Zn peptidases"/>
    <property type="match status" value="1"/>
</dbReference>
<dbReference type="PANTHER" id="PTHR37326:SF2">
    <property type="entry name" value="SUCCINYLGLUTAMATE DESUCCINYLASE_ASPARTOACYLASE FAMILY PROTEIN"/>
    <property type="match status" value="1"/>
</dbReference>
<sequence>MKNKPLTVCGVTIQPGEKLTLAMPTPEIYTCAPLHIPMHIIHGKKEGPRLLVCATLYGDEVNGIDIVDRLLGLASLKNLSGTLLCIPVMNVYGLINHKRLLPDGRDLSQSFPGSEGGSFGARLAHLFSSEIIDHMTHCIHIRSGSRHTYKLPQVYYHPEDLKAKSMSKAFGTPVMVTSEDKTGFFYSETGKPKVPTIIYESGEALRSDEYAIKLGVRGIVKAMRELGMVRVKSKVPEASGTPFITKKMFWIRSPLSGLFHFVKKVGKMTEEGERIATITDPFGSTKRYDVTAPCAGMITAINTHPHVYEGQGIIEMAEVGPPHESPIEVPDIEPNVIDHHS</sequence>
<keyword evidence="3" id="KW-0378">Hydrolase</keyword>
<proteinExistence type="predicted"/>